<feature type="compositionally biased region" description="Low complexity" evidence="1">
    <location>
        <begin position="310"/>
        <end position="321"/>
    </location>
</feature>
<proteinExistence type="predicted"/>
<dbReference type="Pfam" id="PF11563">
    <property type="entry name" value="Protoglobin"/>
    <property type="match status" value="1"/>
</dbReference>
<feature type="non-terminal residue" evidence="3">
    <location>
        <position position="1"/>
    </location>
</feature>
<dbReference type="GO" id="GO:0019825">
    <property type="term" value="F:oxygen binding"/>
    <property type="evidence" value="ECO:0007669"/>
    <property type="project" value="InterPro"/>
</dbReference>
<dbReference type="PANTHER" id="PTHR42071">
    <property type="entry name" value="PROTOGLOBIN DOMAIN-CONTAINING PROTEIN"/>
    <property type="match status" value="1"/>
</dbReference>
<evidence type="ECO:0000313" key="3">
    <source>
        <dbReference type="EMBL" id="KZL71675.1"/>
    </source>
</evidence>
<dbReference type="SUPFAM" id="SSF46458">
    <property type="entry name" value="Globin-like"/>
    <property type="match status" value="1"/>
</dbReference>
<feature type="domain" description="Globin-sensor" evidence="2">
    <location>
        <begin position="98"/>
        <end position="275"/>
    </location>
</feature>
<dbReference type="EMBL" id="LFIV01000068">
    <property type="protein sequence ID" value="KZL71675.1"/>
    <property type="molecule type" value="Genomic_DNA"/>
</dbReference>
<feature type="compositionally biased region" description="Basic and acidic residues" evidence="1">
    <location>
        <begin position="290"/>
        <end position="299"/>
    </location>
</feature>
<name>A0A161VKV5_9PEZI</name>
<keyword evidence="4" id="KW-1185">Reference proteome</keyword>
<evidence type="ECO:0000259" key="2">
    <source>
        <dbReference type="Pfam" id="PF11563"/>
    </source>
</evidence>
<evidence type="ECO:0000313" key="4">
    <source>
        <dbReference type="Proteomes" id="UP000076552"/>
    </source>
</evidence>
<dbReference type="AlphaFoldDB" id="A0A161VKV5"/>
<dbReference type="Gene3D" id="1.10.490.10">
    <property type="entry name" value="Globins"/>
    <property type="match status" value="1"/>
</dbReference>
<dbReference type="InterPro" id="IPR044398">
    <property type="entry name" value="Globin-sensor_dom"/>
</dbReference>
<feature type="compositionally biased region" description="Acidic residues" evidence="1">
    <location>
        <begin position="279"/>
        <end position="289"/>
    </location>
</feature>
<dbReference type="PANTHER" id="PTHR42071:SF1">
    <property type="entry name" value="GLOBIN-SENSOR DOMAIN-CONTAINING PROTEIN"/>
    <property type="match status" value="1"/>
</dbReference>
<reference evidence="3 4" key="1">
    <citation type="submission" date="2015-06" db="EMBL/GenBank/DDBJ databases">
        <title>Survival trade-offs in plant roots during colonization by closely related pathogenic and mutualistic fungi.</title>
        <authorList>
            <person name="Hacquard S."/>
            <person name="Kracher B."/>
            <person name="Hiruma K."/>
            <person name="Weinman A."/>
            <person name="Muench P."/>
            <person name="Garrido Oter R."/>
            <person name="Ver Loren van Themaat E."/>
            <person name="Dallerey J.-F."/>
            <person name="Damm U."/>
            <person name="Henrissat B."/>
            <person name="Lespinet O."/>
            <person name="Thon M."/>
            <person name="Kemen E."/>
            <person name="McHardy A.C."/>
            <person name="Schulze-Lefert P."/>
            <person name="O'Connell R.J."/>
        </authorList>
    </citation>
    <scope>NUCLEOTIDE SEQUENCE [LARGE SCALE GENOMIC DNA]</scope>
    <source>
        <strain evidence="3 4">0861</strain>
    </source>
</reference>
<evidence type="ECO:0000256" key="1">
    <source>
        <dbReference type="SAM" id="MobiDB-lite"/>
    </source>
</evidence>
<sequence length="357" mass="39940">LFKYREVPFLVSAQDEGLLRAIHISSITNEERPSAVLRSLPYIGTIDADTAGLTACYRIGRKNIRGSKPISRTTAAVTMGLLRHMNHIDREELYTDLEARIRYLHSFLDFSSKDIEALISGAKYVKALIPAVVNIVYHKLLQYDITARAFTTRSTSFEGPMDEIPDDNSPQILHRKMFLRAYLAKLCSDPSKMEFWEYLDKVGMMHVGLGRKHPLHVEYIHLGACLSFIQDIMTEAILSHPRLHMQRKIALVKALGKVIWIQNDLMTKWHVKDGAEFAKDEEEPEIEEEGYLHGRKILESESDEENATGPRSPSRLPRPNSAGGGGVCPFTGITAGVEGLKVGGDEAEGTHKVESSA</sequence>
<dbReference type="GO" id="GO:0020037">
    <property type="term" value="F:heme binding"/>
    <property type="evidence" value="ECO:0007669"/>
    <property type="project" value="InterPro"/>
</dbReference>
<protein>
    <submittedName>
        <fullName evidence="3">Globin-like protein</fullName>
    </submittedName>
</protein>
<dbReference type="Proteomes" id="UP000076552">
    <property type="component" value="Unassembled WGS sequence"/>
</dbReference>
<dbReference type="InterPro" id="IPR009050">
    <property type="entry name" value="Globin-like_sf"/>
</dbReference>
<accession>A0A161VKV5</accession>
<organism evidence="3 4">
    <name type="scientific">Colletotrichum tofieldiae</name>
    <dbReference type="NCBI Taxonomy" id="708197"/>
    <lineage>
        <taxon>Eukaryota</taxon>
        <taxon>Fungi</taxon>
        <taxon>Dikarya</taxon>
        <taxon>Ascomycota</taxon>
        <taxon>Pezizomycotina</taxon>
        <taxon>Sordariomycetes</taxon>
        <taxon>Hypocreomycetidae</taxon>
        <taxon>Glomerellales</taxon>
        <taxon>Glomerellaceae</taxon>
        <taxon>Colletotrichum</taxon>
        <taxon>Colletotrichum spaethianum species complex</taxon>
    </lineage>
</organism>
<feature type="region of interest" description="Disordered" evidence="1">
    <location>
        <begin position="278"/>
        <end position="329"/>
    </location>
</feature>
<gene>
    <name evidence="3" type="ORF">CT0861_07358</name>
</gene>
<dbReference type="InterPro" id="IPR012292">
    <property type="entry name" value="Globin/Proto"/>
</dbReference>
<comment type="caution">
    <text evidence="3">The sequence shown here is derived from an EMBL/GenBank/DDBJ whole genome shotgun (WGS) entry which is preliminary data.</text>
</comment>